<keyword evidence="2" id="KW-0808">Transferase</keyword>
<accession>A0ABQ4YGM9</accession>
<dbReference type="GO" id="GO:0003964">
    <property type="term" value="F:RNA-directed DNA polymerase activity"/>
    <property type="evidence" value="ECO:0007669"/>
    <property type="project" value="UniProtKB-KW"/>
</dbReference>
<keyword evidence="3" id="KW-1185">Reference proteome</keyword>
<reference evidence="2" key="1">
    <citation type="journal article" date="2022" name="Int. J. Mol. Sci.">
        <title>Draft Genome of Tanacetum Coccineum: Genomic Comparison of Closely Related Tanacetum-Family Plants.</title>
        <authorList>
            <person name="Yamashiro T."/>
            <person name="Shiraishi A."/>
            <person name="Nakayama K."/>
            <person name="Satake H."/>
        </authorList>
    </citation>
    <scope>NUCLEOTIDE SEQUENCE</scope>
</reference>
<comment type="caution">
    <text evidence="2">The sequence shown here is derived from an EMBL/GenBank/DDBJ whole genome shotgun (WGS) entry which is preliminary data.</text>
</comment>
<dbReference type="Gene3D" id="3.60.10.10">
    <property type="entry name" value="Endonuclease/exonuclease/phosphatase"/>
    <property type="match status" value="1"/>
</dbReference>
<sequence length="589" mass="67753">LLHAFTITPNFLMSSLDFSKMLHLLHVYTIPPFLVKPLLDNSGSFARAVKKGINIHQEEVESKPALVLDDSCLNIYDLSTALMGKVKVFNSLSNLKLVLTNEGFADIKLKYMAGLWVLLEFHANLSKENFLANTNVVSWFSHLQQASNNVFTDERITWLDIEGKVFWIRAKEAGGWTPDFVEEDEDESVYDDVVSNEGNLEANEGQNNPNSLGGESDVEEVSETIFEKVNCQTPNKDGLNDAQARTHSDDPFSIYDLLKKKKDSTESDSNSDNKMQYPPGFNPSFNAEEKRNDMNVQREKDEHHSTDVQEEIFRLCYNWQLGRYSMITSMCTVSGYFITVRGEWIPNSKKIMIIAAQDLSERKLLWEYFTLVINNWRGEVIIMGDFNEVRKQEERYGSVFNARGADDFNGFISNAGLEEIHLGGCSFTWCHKTASKMSKIYLIIVPNFDFGPIPFRFFHYWFDIDRFDDFVKTTWINAQVSNRNAMGMFLKKLKFLKGKIRDWIKVKRFNSSNHKTELKDQLATIDKIVDKGEGNSEILNNRSAIFKSLQDIEKLESMEMVQKTKIKWGIEGEDEHKILYGMLNKQEVS</sequence>
<evidence type="ECO:0000313" key="3">
    <source>
        <dbReference type="Proteomes" id="UP001151760"/>
    </source>
</evidence>
<evidence type="ECO:0000256" key="1">
    <source>
        <dbReference type="SAM" id="MobiDB-lite"/>
    </source>
</evidence>
<feature type="region of interest" description="Disordered" evidence="1">
    <location>
        <begin position="199"/>
        <end position="219"/>
    </location>
</feature>
<protein>
    <submittedName>
        <fullName evidence="2">RNA-directed DNA polymerase, eukaryota</fullName>
    </submittedName>
</protein>
<name>A0ABQ4YGM9_9ASTR</name>
<organism evidence="2 3">
    <name type="scientific">Tanacetum coccineum</name>
    <dbReference type="NCBI Taxonomy" id="301880"/>
    <lineage>
        <taxon>Eukaryota</taxon>
        <taxon>Viridiplantae</taxon>
        <taxon>Streptophyta</taxon>
        <taxon>Embryophyta</taxon>
        <taxon>Tracheophyta</taxon>
        <taxon>Spermatophyta</taxon>
        <taxon>Magnoliopsida</taxon>
        <taxon>eudicotyledons</taxon>
        <taxon>Gunneridae</taxon>
        <taxon>Pentapetalae</taxon>
        <taxon>asterids</taxon>
        <taxon>campanulids</taxon>
        <taxon>Asterales</taxon>
        <taxon>Asteraceae</taxon>
        <taxon>Asteroideae</taxon>
        <taxon>Anthemideae</taxon>
        <taxon>Anthemidinae</taxon>
        <taxon>Tanacetum</taxon>
    </lineage>
</organism>
<gene>
    <name evidence="2" type="ORF">Tco_0726576</name>
</gene>
<feature type="compositionally biased region" description="Polar residues" evidence="1">
    <location>
        <begin position="204"/>
        <end position="213"/>
    </location>
</feature>
<keyword evidence="2" id="KW-0548">Nucleotidyltransferase</keyword>
<dbReference type="Proteomes" id="UP001151760">
    <property type="component" value="Unassembled WGS sequence"/>
</dbReference>
<dbReference type="EMBL" id="BQNB010010395">
    <property type="protein sequence ID" value="GJS76695.1"/>
    <property type="molecule type" value="Genomic_DNA"/>
</dbReference>
<evidence type="ECO:0000313" key="2">
    <source>
        <dbReference type="EMBL" id="GJS76695.1"/>
    </source>
</evidence>
<proteinExistence type="predicted"/>
<reference evidence="2" key="2">
    <citation type="submission" date="2022-01" db="EMBL/GenBank/DDBJ databases">
        <authorList>
            <person name="Yamashiro T."/>
            <person name="Shiraishi A."/>
            <person name="Satake H."/>
            <person name="Nakayama K."/>
        </authorList>
    </citation>
    <scope>NUCLEOTIDE SEQUENCE</scope>
</reference>
<dbReference type="SUPFAM" id="SSF56219">
    <property type="entry name" value="DNase I-like"/>
    <property type="match status" value="1"/>
</dbReference>
<dbReference type="InterPro" id="IPR036691">
    <property type="entry name" value="Endo/exonu/phosph_ase_sf"/>
</dbReference>
<feature type="non-terminal residue" evidence="2">
    <location>
        <position position="1"/>
    </location>
</feature>
<feature type="region of interest" description="Disordered" evidence="1">
    <location>
        <begin position="262"/>
        <end position="287"/>
    </location>
</feature>
<keyword evidence="2" id="KW-0695">RNA-directed DNA polymerase</keyword>